<gene>
    <name evidence="2" type="ORF">RMP68_11250</name>
</gene>
<accession>A0AA96ILN6</accession>
<proteinExistence type="predicted"/>
<feature type="coiled-coil region" evidence="1">
    <location>
        <begin position="57"/>
        <end position="103"/>
    </location>
</feature>
<dbReference type="Proteomes" id="UP001305220">
    <property type="component" value="Plasmid p82_LEO_62"/>
</dbReference>
<sequence length="1372" mass="162936">MKDTEIFNQLNNFLENFKAPKTIKIYDYENDRATPINKFLFTEETITIKDQEKEKKVKILEEEVHSIGRKLDEQNRELFNTVKHELNDQLSIYYKKNEELKKTRGINLNDVNLREGFSDTIFKEINYKNLNNLSQDEIQAYEQLGVSIEKKIDEVELKKLKDKLDKNEITLEDYKKEYKNLEDQSFNIEVSEAYLEPLIKTFFNKIKPNAMIKDLEWLNERFIFMPEDPRRRINDKEGASLTIKPYKRPYNSFDTFRINKNNAVSEGSLIEAIATKMYLFPDKLSKINFEYPLERHKPKNGPDINLEPIYNMNFPKENSDMLLESGVAHLFRDHPAYLLHLNHAYGNGRSIWLGIEENRKYLSTGYKPNNFSYNIVNRTQELSIRDKKLFDIKNYEEIQNMNLSKDEKFDLFLKILYAMDSNPVKERVTANEYLNQEDSQAIDFSKASKNKILEYFRFSNELNPTKELDENGVPLKRRRRISNYEYKQEIVGFSENYDKLDLNKDFYLVHGIYNHVYKKFDFDREIQSKYILKNYWDNIVKPWLNIEDSRNMFFNNVRYKVSQDLDLTSSSRRTYLNNRRSDIKDFINSCFNKYSIDARNSEHFTAKIIPEVLADEIVESINKAITNNNFKTNREKSYANEVFGSKWENNLAATQQDVEDVLRKDTLKNHYSTLINEAITEIEGYTKYQYSMVGEQGKKILDATLLHVKEQFLNTDNLPDDINIVNMFVKNTKIQLEKMVEEYKDPNYISRKQPPYFPTIRHMIENWSLDLEKDDIHPIYEQINKLELIEQLGSNENFANKLPTNKLFKLGLYNIEDKHINPLNNIAYQLMKDKEKFVGENSMAIKNEKDGMSYNKTILRELYKKKESLEDKRTLSIEELNQKLKEFVDSKIDNRIVDNKIDNEKMIEIMKLIVRMTQNFENKDKIIDLSNVENISNELSKLDSKLSNVNDITKAGLVLNYIFTMNELYKKNSVDKNEISIDLLNIDKPKAMVLQNIIDSEESHKNHILNELNNKYIKESITLNDNFSYHHDNSIKDRFENIEVYNGKHFPLFIDLETLTIFSVEWTTRYPTLNVVTLPEQFSKLELDNDLNRKNKLYDLENRTLEHKMDYIKLDEQVKLIDNDLNKIENKEYYDFHPLNHKNILDRVSIIFSTIQTNYFIQLKQSLENSLFIDADPLYLGEHVLNDGAIAFMNKKDYELLDQDIKNNENRIDFLSDTLKYTDRYNFVGYDKGEQDTNKRFDLIKKGIRKGIYEESMDEKTIMFKKVNGFPSEKSSKILSKNNSLEKNNFDLIYDNKDIINIEDLPRKNDFLFKTKTLTNLQLGNILKNYKYKIFKDENLNNLQEFKENFKSFKLFETKEELELYKNNINSF</sequence>
<feature type="coiled-coil region" evidence="1">
    <location>
        <begin position="157"/>
        <end position="191"/>
    </location>
</feature>
<evidence type="ECO:0000313" key="2">
    <source>
        <dbReference type="EMBL" id="WNL35119.1"/>
    </source>
</evidence>
<dbReference type="RefSeq" id="WP_390871718.1">
    <property type="nucleotide sequence ID" value="NZ_CP128653.1"/>
</dbReference>
<reference evidence="2" key="1">
    <citation type="submission" date="2023-09" db="EMBL/GenBank/DDBJ databases">
        <title>Arcobacter tbilisiensis sp. nov. isolated from chicken meat in Tbilisi, Georgia.</title>
        <authorList>
            <person name="Matthias R."/>
            <person name="Zautner A.E."/>
        </authorList>
    </citation>
    <scope>NUCLEOTIDE SEQUENCE</scope>
    <source>
        <strain evidence="2">LEO 62</strain>
        <plasmid evidence="2">p82_LEO_62</plasmid>
    </source>
</reference>
<dbReference type="EMBL" id="CP134857">
    <property type="protein sequence ID" value="WNL35119.1"/>
    <property type="molecule type" value="Genomic_DNA"/>
</dbReference>
<keyword evidence="2" id="KW-0614">Plasmid</keyword>
<organism evidence="2">
    <name type="scientific">Arcobacter cryaerophilus gv. pseudocryaerophilus</name>
    <dbReference type="NCBI Taxonomy" id="2933791"/>
    <lineage>
        <taxon>Bacteria</taxon>
        <taxon>Pseudomonadati</taxon>
        <taxon>Campylobacterota</taxon>
        <taxon>Epsilonproteobacteria</taxon>
        <taxon>Campylobacterales</taxon>
        <taxon>Arcobacteraceae</taxon>
        <taxon>Aliarcobacter</taxon>
    </lineage>
</organism>
<geneLocation type="plasmid" evidence="2">
    <name>p82_LEO_62</name>
</geneLocation>
<evidence type="ECO:0000256" key="1">
    <source>
        <dbReference type="SAM" id="Coils"/>
    </source>
</evidence>
<protein>
    <submittedName>
        <fullName evidence="2">Uncharacterized protein</fullName>
    </submittedName>
</protein>
<name>A0AA96ILN6_9BACT</name>
<keyword evidence="1" id="KW-0175">Coiled coil</keyword>